<keyword evidence="2" id="KW-1185">Reference proteome</keyword>
<dbReference type="InterPro" id="IPR019734">
    <property type="entry name" value="TPR_rpt"/>
</dbReference>
<proteinExistence type="predicted"/>
<dbReference type="SUPFAM" id="SSF48452">
    <property type="entry name" value="TPR-like"/>
    <property type="match status" value="1"/>
</dbReference>
<dbReference type="Gene3D" id="1.25.40.10">
    <property type="entry name" value="Tetratricopeptide repeat domain"/>
    <property type="match status" value="2"/>
</dbReference>
<gene>
    <name evidence="1" type="ORF">HLB44_09405</name>
</gene>
<evidence type="ECO:0000313" key="1">
    <source>
        <dbReference type="EMBL" id="NRF67198.1"/>
    </source>
</evidence>
<accession>A0ABX2EF13</accession>
<sequence>MDAGGRACGPVFNGPPRLLQALVRVKSDTASAAKSAADAPPALYPALGRLSMRIETRSPQAQAYFNQGLRLAFGFNHAEARRAFQAAQRLDPQCAMCFWGEALVLGPNINVPMMPEAHAPSWAALQKAAALKAPVSDRNRALIEALETRYSSDPQADRPALDARYADAMKAVAARFPADDNVLALAAEAAMDTQPWDYWEAAGARPKGRGATIVETLETVLARSPDHPGAIHLYIHAMEASTEPEKALPAARRLAALTPGAGHLVHMPAHIYYRLGMYREALVANQRAVRVDEDYFKTSPSDPIYKAAYYPHNLHFVMVSALMGGQAPTALAAAAKLDAAMPVDVVRAFAIMQPIKGAPFAAHAQFSDAKTVLALPAPPQDLVLVRAMYHYARAAAQAAARDFAGAERDIAALATLESSADFKPFEPWGVPAQAIVQTAHRVAQGRLADARGDLDAAAKAYESAIATEDTLSYTEPPYWYYPVRQSLGSVRLRQGRLDEARDALRESLVRVRNNGWALAALAEVERRRGDAAGERAARAATARAWFGAKPGPDLARL</sequence>
<dbReference type="Proteomes" id="UP000737171">
    <property type="component" value="Unassembled WGS sequence"/>
</dbReference>
<dbReference type="PANTHER" id="PTHR45588:SF1">
    <property type="entry name" value="WW DOMAIN-CONTAINING PROTEIN"/>
    <property type="match status" value="1"/>
</dbReference>
<evidence type="ECO:0000313" key="2">
    <source>
        <dbReference type="Proteomes" id="UP000737171"/>
    </source>
</evidence>
<dbReference type="SMART" id="SM00028">
    <property type="entry name" value="TPR"/>
    <property type="match status" value="4"/>
</dbReference>
<dbReference type="InterPro" id="IPR011990">
    <property type="entry name" value="TPR-like_helical_dom_sf"/>
</dbReference>
<evidence type="ECO:0008006" key="3">
    <source>
        <dbReference type="Google" id="ProtNLM"/>
    </source>
</evidence>
<dbReference type="PANTHER" id="PTHR45588">
    <property type="entry name" value="TPR DOMAIN-CONTAINING PROTEIN"/>
    <property type="match status" value="1"/>
</dbReference>
<organism evidence="1 2">
    <name type="scientific">Pseudaquabacterium terrae</name>
    <dbReference type="NCBI Taxonomy" id="2732868"/>
    <lineage>
        <taxon>Bacteria</taxon>
        <taxon>Pseudomonadati</taxon>
        <taxon>Pseudomonadota</taxon>
        <taxon>Betaproteobacteria</taxon>
        <taxon>Burkholderiales</taxon>
        <taxon>Sphaerotilaceae</taxon>
        <taxon>Pseudaquabacterium</taxon>
    </lineage>
</organism>
<dbReference type="EMBL" id="JABRWJ010000003">
    <property type="protein sequence ID" value="NRF67198.1"/>
    <property type="molecule type" value="Genomic_DNA"/>
</dbReference>
<comment type="caution">
    <text evidence="1">The sequence shown here is derived from an EMBL/GenBank/DDBJ whole genome shotgun (WGS) entry which is preliminary data.</text>
</comment>
<protein>
    <recommendedName>
        <fullName evidence="3">Tetratricopeptide repeat protein</fullName>
    </recommendedName>
</protein>
<name>A0ABX2EF13_9BURK</name>
<reference evidence="1 2" key="1">
    <citation type="submission" date="2020-05" db="EMBL/GenBank/DDBJ databases">
        <title>Aquincola sp. isolate from soil.</title>
        <authorList>
            <person name="Han J."/>
            <person name="Kim D.-U."/>
        </authorList>
    </citation>
    <scope>NUCLEOTIDE SEQUENCE [LARGE SCALE GENOMIC DNA]</scope>
    <source>
        <strain evidence="1 2">S2</strain>
    </source>
</reference>